<evidence type="ECO:0000259" key="7">
    <source>
        <dbReference type="Pfam" id="PF01292"/>
    </source>
</evidence>
<dbReference type="InterPro" id="IPR016174">
    <property type="entry name" value="Di-haem_cyt_TM"/>
</dbReference>
<keyword evidence="11" id="KW-1185">Reference proteome</keyword>
<feature type="transmembrane region" description="Helical" evidence="6">
    <location>
        <begin position="16"/>
        <end position="33"/>
    </location>
</feature>
<dbReference type="RefSeq" id="WP_208725659.1">
    <property type="nucleotide sequence ID" value="NZ_CP024637.1"/>
</dbReference>
<keyword evidence="9" id="KW-0614">Plasmid</keyword>
<organism evidence="9 10">
    <name type="scientific">Pantoea phytobeneficialis</name>
    <dbReference type="NCBI Taxonomy" id="2052056"/>
    <lineage>
        <taxon>Bacteria</taxon>
        <taxon>Pseudomonadati</taxon>
        <taxon>Pseudomonadota</taxon>
        <taxon>Gammaproteobacteria</taxon>
        <taxon>Enterobacterales</taxon>
        <taxon>Erwiniaceae</taxon>
        <taxon>Pantoea</taxon>
    </lineage>
</organism>
<feature type="transmembrane region" description="Helical" evidence="6">
    <location>
        <begin position="113"/>
        <end position="139"/>
    </location>
</feature>
<geneLocation type="plasmid" evidence="10">
    <name>pmsr2a</name>
</geneLocation>
<protein>
    <submittedName>
        <fullName evidence="8">Cytochrome b/b6 domain-containing protein</fullName>
    </submittedName>
</protein>
<evidence type="ECO:0000313" key="11">
    <source>
        <dbReference type="Proteomes" id="UP001171299"/>
    </source>
</evidence>
<geneLocation type="plasmid" evidence="9">
    <name>pMSR2A</name>
</geneLocation>
<evidence type="ECO:0000313" key="9">
    <source>
        <dbReference type="EMBL" id="QGR09157.1"/>
    </source>
</evidence>
<keyword evidence="5 6" id="KW-0472">Membrane</keyword>
<dbReference type="SUPFAM" id="SSF81342">
    <property type="entry name" value="Transmembrane di-heme cytochromes"/>
    <property type="match status" value="1"/>
</dbReference>
<proteinExistence type="predicted"/>
<dbReference type="EMBL" id="JAUOOM010000009">
    <property type="protein sequence ID" value="MDO6407186.1"/>
    <property type="molecule type" value="Genomic_DNA"/>
</dbReference>
<evidence type="ECO:0000256" key="4">
    <source>
        <dbReference type="ARBA" id="ARBA00022989"/>
    </source>
</evidence>
<comment type="subcellular location">
    <subcellularLocation>
        <location evidence="1">Cell membrane</location>
        <topology evidence="1">Multi-pass membrane protein</topology>
    </subcellularLocation>
</comment>
<accession>A0AAP9H9R0</accession>
<reference evidence="9" key="2">
    <citation type="journal article" date="2020" name="Environ. Microbiol.">
        <title>The extreme plant-growth-promoting properties of Pantoea phytobeneficialis MSR2 revealed by functional and genomic analysis.</title>
        <authorList>
            <person name="Nascimento F.X."/>
            <person name="Hernandez A.G."/>
            <person name="Glick B.R."/>
            <person name="Rossi M.J."/>
        </authorList>
    </citation>
    <scope>NUCLEOTIDE SEQUENCE</scope>
    <source>
        <strain evidence="9">MSR2</strain>
    </source>
</reference>
<dbReference type="Proteomes" id="UP000424872">
    <property type="component" value="Plasmid pMSR2A"/>
</dbReference>
<dbReference type="InterPro" id="IPR011577">
    <property type="entry name" value="Cyt_b561_bac/Ni-Hgenase"/>
</dbReference>
<dbReference type="EMBL" id="CP024637">
    <property type="protein sequence ID" value="QGR09157.1"/>
    <property type="molecule type" value="Genomic_DNA"/>
</dbReference>
<feature type="transmembrane region" description="Helical" evidence="6">
    <location>
        <begin position="159"/>
        <end position="181"/>
    </location>
</feature>
<evidence type="ECO:0000256" key="5">
    <source>
        <dbReference type="ARBA" id="ARBA00023136"/>
    </source>
</evidence>
<keyword evidence="3 6" id="KW-0812">Transmembrane</keyword>
<evidence type="ECO:0000256" key="2">
    <source>
        <dbReference type="ARBA" id="ARBA00022475"/>
    </source>
</evidence>
<gene>
    <name evidence="9" type="ORF">CTZ24_22170</name>
    <name evidence="8" type="ORF">Q3404_11415</name>
</gene>
<evidence type="ECO:0000256" key="6">
    <source>
        <dbReference type="SAM" id="Phobius"/>
    </source>
</evidence>
<reference evidence="10" key="1">
    <citation type="submission" date="2017-11" db="EMBL/GenBank/DDBJ databases">
        <title>Genome sequence of Pantoea sp. MSR2.</title>
        <authorList>
            <person name="Nascimento F.X."/>
        </authorList>
    </citation>
    <scope>NUCLEOTIDE SEQUENCE [LARGE SCALE GENOMIC DNA]</scope>
    <source>
        <strain evidence="10">MSR2</strain>
        <plasmid evidence="10">pmsr2a</plasmid>
    </source>
</reference>
<reference evidence="8" key="3">
    <citation type="submission" date="2023-07" db="EMBL/GenBank/DDBJ databases">
        <title>The extreme plant-growth-promoting properties of Pantoea phytobeneficialis PF55 revealed by functional and genomic analysis.</title>
        <authorList>
            <person name="Nascimento F.X."/>
            <person name="Marcio R.J."/>
        </authorList>
    </citation>
    <scope>NUCLEOTIDE SEQUENCE</scope>
    <source>
        <strain evidence="8">PF55</strain>
    </source>
</reference>
<sequence length="191" mass="21334">MKINLWRSLPHEDAPFFRILHIIVAALILAQIINSNFTEREAIDGHSLETVITWLHIVSGLGLIVLGAVMLAWMFSQRGFSWYFAWLRADFRAIRQDLLTLAKGRLPEAQSGGIAATIQGLGVVSLLAVAIIGGLWFAVYNSQGASSTLAHSLLHWHKFLTTFIEIYFYAHGAMGILHIFLEGYHRYSAGK</sequence>
<evidence type="ECO:0000313" key="10">
    <source>
        <dbReference type="Proteomes" id="UP000424872"/>
    </source>
</evidence>
<dbReference type="Gene3D" id="1.20.950.20">
    <property type="entry name" value="Transmembrane di-heme cytochromes, Chain C"/>
    <property type="match status" value="1"/>
</dbReference>
<dbReference type="GO" id="GO:0009055">
    <property type="term" value="F:electron transfer activity"/>
    <property type="evidence" value="ECO:0007669"/>
    <property type="project" value="InterPro"/>
</dbReference>
<dbReference type="GO" id="GO:0022904">
    <property type="term" value="P:respiratory electron transport chain"/>
    <property type="evidence" value="ECO:0007669"/>
    <property type="project" value="InterPro"/>
</dbReference>
<dbReference type="Proteomes" id="UP001171299">
    <property type="component" value="Unassembled WGS sequence"/>
</dbReference>
<evidence type="ECO:0000256" key="3">
    <source>
        <dbReference type="ARBA" id="ARBA00022692"/>
    </source>
</evidence>
<feature type="domain" description="Cytochrome b561 bacterial/Ni-hydrogenase" evidence="7">
    <location>
        <begin position="15"/>
        <end position="180"/>
    </location>
</feature>
<dbReference type="KEGG" id="ppho:CTZ24_22170"/>
<feature type="transmembrane region" description="Helical" evidence="6">
    <location>
        <begin position="53"/>
        <end position="75"/>
    </location>
</feature>
<dbReference type="AlphaFoldDB" id="A0AAP9H9R0"/>
<evidence type="ECO:0000313" key="8">
    <source>
        <dbReference type="EMBL" id="MDO6407186.1"/>
    </source>
</evidence>
<keyword evidence="4 6" id="KW-1133">Transmembrane helix</keyword>
<dbReference type="GO" id="GO:0005886">
    <property type="term" value="C:plasma membrane"/>
    <property type="evidence" value="ECO:0007669"/>
    <property type="project" value="UniProtKB-SubCell"/>
</dbReference>
<name>A0AAP9H9R0_9GAMM</name>
<dbReference type="Pfam" id="PF01292">
    <property type="entry name" value="Ni_hydr_CYTB"/>
    <property type="match status" value="1"/>
</dbReference>
<evidence type="ECO:0000256" key="1">
    <source>
        <dbReference type="ARBA" id="ARBA00004651"/>
    </source>
</evidence>
<keyword evidence="2" id="KW-1003">Cell membrane</keyword>